<proteinExistence type="predicted"/>
<gene>
    <name evidence="1" type="ORF">FPOA_03356</name>
</gene>
<protein>
    <submittedName>
        <fullName evidence="1">Uncharacterized protein</fullName>
    </submittedName>
</protein>
<evidence type="ECO:0000313" key="1">
    <source>
        <dbReference type="EMBL" id="OBS29419.1"/>
    </source>
</evidence>
<evidence type="ECO:0000313" key="2">
    <source>
        <dbReference type="Proteomes" id="UP000091967"/>
    </source>
</evidence>
<accession>A0A1B8B9M5</accession>
<organism evidence="1 2">
    <name type="scientific">Fusarium poae</name>
    <dbReference type="NCBI Taxonomy" id="36050"/>
    <lineage>
        <taxon>Eukaryota</taxon>
        <taxon>Fungi</taxon>
        <taxon>Dikarya</taxon>
        <taxon>Ascomycota</taxon>
        <taxon>Pezizomycotina</taxon>
        <taxon>Sordariomycetes</taxon>
        <taxon>Hypocreomycetidae</taxon>
        <taxon>Hypocreales</taxon>
        <taxon>Nectriaceae</taxon>
        <taxon>Fusarium</taxon>
    </lineage>
</organism>
<comment type="caution">
    <text evidence="1">The sequence shown here is derived from an EMBL/GenBank/DDBJ whole genome shotgun (WGS) entry which is preliminary data.</text>
</comment>
<name>A0A1B8B9M5_FUSPO</name>
<reference evidence="1 2" key="1">
    <citation type="submission" date="2016-06" db="EMBL/GenBank/DDBJ databases">
        <title>Living apart together: crosstalk between the core and supernumerary genomes in a fungal plant pathogen.</title>
        <authorList>
            <person name="Vanheule A."/>
            <person name="Audenaert K."/>
            <person name="Warris S."/>
            <person name="Van De Geest H."/>
            <person name="Schijlen E."/>
            <person name="Hofte M."/>
            <person name="De Saeger S."/>
            <person name="Haesaert G."/>
            <person name="Waalwijk C."/>
            <person name="Van Der Lee T."/>
        </authorList>
    </citation>
    <scope>NUCLEOTIDE SEQUENCE [LARGE SCALE GENOMIC DNA]</scope>
    <source>
        <strain evidence="1 2">2516</strain>
    </source>
</reference>
<keyword evidence="2" id="KW-1185">Reference proteome</keyword>
<dbReference type="EMBL" id="LYXU01000001">
    <property type="protein sequence ID" value="OBS29419.1"/>
    <property type="molecule type" value="Genomic_DNA"/>
</dbReference>
<dbReference type="Proteomes" id="UP000091967">
    <property type="component" value="Unassembled WGS sequence"/>
</dbReference>
<dbReference type="AlphaFoldDB" id="A0A1B8B9M5"/>
<sequence length="383" mass="42353">MAKAGGNLYFLMAPAPLSPDSAKCTFETELPYGLGSTNPCPTAVHMEPYCSSRGRSAPCLITAKPPELFKPGRLSSWRDTERYSVRDTDLYVSAKNISSLPLQTTTPFAHQKAKACQFSAGPTYQPFRPPTLIKRPSYLFSDESDPRRSLQTTICLANRLSGSFFERKHAHWRHCHQPPSTRGHLPWHGWPGLVGNMNGGASLAAAAVPFAEPPDLTDDIEIVAVAIPNLDTTGDQREYGALSATGITRTQHELEKEMNRDAITRHDCAGTNETGEINGCGTVTHSRLCRSLRSDGSGPASELQKTQDEIIQHLFIIFVTYSLAQERLPRSSLPQNRHIPRASWLSSKRRTHVPCKIYTCITRASLLDLPLLRRSTGFTLPFV</sequence>